<feature type="region of interest" description="Disordered" evidence="1">
    <location>
        <begin position="181"/>
        <end position="211"/>
    </location>
</feature>
<proteinExistence type="predicted"/>
<accession>A0AAN6SI44</accession>
<dbReference type="AlphaFoldDB" id="A0AAN6SI44"/>
<dbReference type="EMBL" id="MU859098">
    <property type="protein sequence ID" value="KAK3953886.1"/>
    <property type="molecule type" value="Genomic_DNA"/>
</dbReference>
<keyword evidence="3" id="KW-1185">Reference proteome</keyword>
<reference evidence="2" key="2">
    <citation type="submission" date="2023-06" db="EMBL/GenBank/DDBJ databases">
        <authorList>
            <consortium name="Lawrence Berkeley National Laboratory"/>
            <person name="Mondo S.J."/>
            <person name="Hensen N."/>
            <person name="Bonometti L."/>
            <person name="Westerberg I."/>
            <person name="Brannstrom I.O."/>
            <person name="Guillou S."/>
            <person name="Cros-Aarteil S."/>
            <person name="Calhoun S."/>
            <person name="Haridas S."/>
            <person name="Kuo A."/>
            <person name="Pangilinan J."/>
            <person name="Riley R."/>
            <person name="Labutti K."/>
            <person name="Andreopoulos B."/>
            <person name="Lipzen A."/>
            <person name="Chen C."/>
            <person name="Yanf M."/>
            <person name="Daum C."/>
            <person name="Ng V."/>
            <person name="Clum A."/>
            <person name="Steindorff A."/>
            <person name="Ohm R."/>
            <person name="Martin F."/>
            <person name="Silar P."/>
            <person name="Natvig D."/>
            <person name="Lalanne C."/>
            <person name="Gautier V."/>
            <person name="Ament-Velasquez S.L."/>
            <person name="Kruys A."/>
            <person name="Hutchinson M.I."/>
            <person name="Powell A.J."/>
            <person name="Barry K."/>
            <person name="Miller A.N."/>
            <person name="Grigoriev I.V."/>
            <person name="Debuchy R."/>
            <person name="Gladieux P."/>
            <person name="Thoren M.H."/>
            <person name="Johannesson H."/>
        </authorList>
    </citation>
    <scope>NUCLEOTIDE SEQUENCE</scope>
    <source>
        <strain evidence="2">CBS 626.80</strain>
    </source>
</reference>
<sequence length="211" mass="23592">MGEWTLFKIEIEKTVELNNHGEHSSVGIRNQRELPATSIEPEDVAQPQQAEQPPTPHHSIRSLSHSATKVRRDLFAAKGRVRSMIDAFNGRNEVSLVVARYRSTGSRSVGEFLLKRRNRQDAIVHSNMSIFLGLFRPKTWRDGHLLEENSESVFSRTLAGCATEAACDTDVMDGQHRKTCEDTEDKYGRGGGMERVSELNGKGQEAQSDGE</sequence>
<feature type="region of interest" description="Disordered" evidence="1">
    <location>
        <begin position="41"/>
        <end position="66"/>
    </location>
</feature>
<dbReference type="Proteomes" id="UP001303222">
    <property type="component" value="Unassembled WGS sequence"/>
</dbReference>
<organism evidence="2 3">
    <name type="scientific">Pseudoneurospora amorphoporcata</name>
    <dbReference type="NCBI Taxonomy" id="241081"/>
    <lineage>
        <taxon>Eukaryota</taxon>
        <taxon>Fungi</taxon>
        <taxon>Dikarya</taxon>
        <taxon>Ascomycota</taxon>
        <taxon>Pezizomycotina</taxon>
        <taxon>Sordariomycetes</taxon>
        <taxon>Sordariomycetidae</taxon>
        <taxon>Sordariales</taxon>
        <taxon>Sordariaceae</taxon>
        <taxon>Pseudoneurospora</taxon>
    </lineage>
</organism>
<evidence type="ECO:0000313" key="3">
    <source>
        <dbReference type="Proteomes" id="UP001303222"/>
    </source>
</evidence>
<comment type="caution">
    <text evidence="2">The sequence shown here is derived from an EMBL/GenBank/DDBJ whole genome shotgun (WGS) entry which is preliminary data.</text>
</comment>
<name>A0AAN6SI44_9PEZI</name>
<reference evidence="2" key="1">
    <citation type="journal article" date="2023" name="Mol. Phylogenet. Evol.">
        <title>Genome-scale phylogeny and comparative genomics of the fungal order Sordariales.</title>
        <authorList>
            <person name="Hensen N."/>
            <person name="Bonometti L."/>
            <person name="Westerberg I."/>
            <person name="Brannstrom I.O."/>
            <person name="Guillou S."/>
            <person name="Cros-Aarteil S."/>
            <person name="Calhoun S."/>
            <person name="Haridas S."/>
            <person name="Kuo A."/>
            <person name="Mondo S."/>
            <person name="Pangilinan J."/>
            <person name="Riley R."/>
            <person name="LaButti K."/>
            <person name="Andreopoulos B."/>
            <person name="Lipzen A."/>
            <person name="Chen C."/>
            <person name="Yan M."/>
            <person name="Daum C."/>
            <person name="Ng V."/>
            <person name="Clum A."/>
            <person name="Steindorff A."/>
            <person name="Ohm R.A."/>
            <person name="Martin F."/>
            <person name="Silar P."/>
            <person name="Natvig D.O."/>
            <person name="Lalanne C."/>
            <person name="Gautier V."/>
            <person name="Ament-Velasquez S.L."/>
            <person name="Kruys A."/>
            <person name="Hutchinson M.I."/>
            <person name="Powell A.J."/>
            <person name="Barry K."/>
            <person name="Miller A.N."/>
            <person name="Grigoriev I.V."/>
            <person name="Debuchy R."/>
            <person name="Gladieux P."/>
            <person name="Hiltunen Thoren M."/>
            <person name="Johannesson H."/>
        </authorList>
    </citation>
    <scope>NUCLEOTIDE SEQUENCE</scope>
    <source>
        <strain evidence="2">CBS 626.80</strain>
    </source>
</reference>
<evidence type="ECO:0000313" key="2">
    <source>
        <dbReference type="EMBL" id="KAK3953886.1"/>
    </source>
</evidence>
<protein>
    <submittedName>
        <fullName evidence="2">Uncharacterized protein</fullName>
    </submittedName>
</protein>
<evidence type="ECO:0000256" key="1">
    <source>
        <dbReference type="SAM" id="MobiDB-lite"/>
    </source>
</evidence>
<gene>
    <name evidence="2" type="ORF">QBC32DRAFT_312545</name>
</gene>